<feature type="signal peptide" evidence="2">
    <location>
        <begin position="1"/>
        <end position="29"/>
    </location>
</feature>
<dbReference type="AlphaFoldDB" id="A0A9D2SV81"/>
<name>A0A9D2SV81_9FIRM</name>
<feature type="chain" id="PRO_5039479489" description="Gram-positive cocci surface proteins LPxTG domain-containing protein" evidence="2">
    <location>
        <begin position="30"/>
        <end position="797"/>
    </location>
</feature>
<keyword evidence="1" id="KW-0812">Transmembrane</keyword>
<reference evidence="3" key="2">
    <citation type="submission" date="2021-04" db="EMBL/GenBank/DDBJ databases">
        <authorList>
            <person name="Gilroy R."/>
        </authorList>
    </citation>
    <scope>NUCLEOTIDE SEQUENCE</scope>
    <source>
        <strain evidence="3">ChiW19-954</strain>
    </source>
</reference>
<evidence type="ECO:0000256" key="1">
    <source>
        <dbReference type="SAM" id="Phobius"/>
    </source>
</evidence>
<keyword evidence="1" id="KW-1133">Transmembrane helix</keyword>
<organism evidence="3 4">
    <name type="scientific">Candidatus Mediterraneibacter faecipullorum</name>
    <dbReference type="NCBI Taxonomy" id="2838670"/>
    <lineage>
        <taxon>Bacteria</taxon>
        <taxon>Bacillati</taxon>
        <taxon>Bacillota</taxon>
        <taxon>Clostridia</taxon>
        <taxon>Lachnospirales</taxon>
        <taxon>Lachnospiraceae</taxon>
        <taxon>Mediterraneibacter</taxon>
    </lineage>
</organism>
<sequence>MRLKLFKRVSAVLLTLVLLGGLMPLNVSAAAPTTVYVNGENIVTAEDNTVACGTGTAVYNSATNTLTLIDAEITAAYNSSGIYADGNLMIVLEGENTISSLWAGIRVQNGSVSISGEGSLNVADASAFGIVADNNVSIGADVNKLVVFSAVQALRSEKGGSVTIGEKVFSGLDSKITIENGVVVFPLSELTVNGVDILTAPDNTVSCGGGKAIYDPSSNTLTLDNVQIVYQQYENDNTKGSIQFDGDLNINLIGENSITSACGGIYSKNGGTLTITGDKLTVDSVYYGIAKLSGGNVTIDGAKLDIDVEKKTPFSSNGLKAEGTLSIVNGAYVESIGEIDTPCVGNNSVVISDSTVYAHSESTDGDSAIVSDGNISISNSTVDAKSCNAYGSPTIIAGNNLMGSNGDICISDNSMVTIYSDKGNAAYTMLGSIVIRDSEVKADAYSVALVSTNDITISNGTVYAGSEESWGIWAMKDLLLEGTPDVTSIGGIDGDDSFILIPADGQLIDVWIGDSEDNATRYGGAPLSEKSSITKNGRYFHSKLHIHTFDQQVVSDHYKASDATCTEPAFYYKSCICGETGTETFTDGAPNGHVLTKTEAKDPTCTEKGNTEYWACANCNKYFSDENGVAEISLSDTVIEEIGHSFEGGSCTVCGTVDAEFKPVITAGANGVWQKGSEEGLPFTSNAAFDTFLEVQVDGKNIDAVNYEVREGSTIVTLKTSYLETLSVGKHTLGIVSDTGTAVTEFTIKAASAVQGDKQSPQTGDSGNTAIWIFLMLAAGAIAAGTVVYNRKKKYSR</sequence>
<gene>
    <name evidence="3" type="ORF">H9758_12345</name>
</gene>
<keyword evidence="1" id="KW-0472">Membrane</keyword>
<evidence type="ECO:0008006" key="5">
    <source>
        <dbReference type="Google" id="ProtNLM"/>
    </source>
</evidence>
<evidence type="ECO:0000313" key="3">
    <source>
        <dbReference type="EMBL" id="HJC35356.1"/>
    </source>
</evidence>
<accession>A0A9D2SV81</accession>
<dbReference type="Proteomes" id="UP000823890">
    <property type="component" value="Unassembled WGS sequence"/>
</dbReference>
<evidence type="ECO:0000313" key="4">
    <source>
        <dbReference type="Proteomes" id="UP000823890"/>
    </source>
</evidence>
<protein>
    <recommendedName>
        <fullName evidence="5">Gram-positive cocci surface proteins LPxTG domain-containing protein</fullName>
    </recommendedName>
</protein>
<evidence type="ECO:0000256" key="2">
    <source>
        <dbReference type="SAM" id="SignalP"/>
    </source>
</evidence>
<feature type="transmembrane region" description="Helical" evidence="1">
    <location>
        <begin position="770"/>
        <end position="789"/>
    </location>
</feature>
<reference evidence="3" key="1">
    <citation type="journal article" date="2021" name="PeerJ">
        <title>Extensive microbial diversity within the chicken gut microbiome revealed by metagenomics and culture.</title>
        <authorList>
            <person name="Gilroy R."/>
            <person name="Ravi A."/>
            <person name="Getino M."/>
            <person name="Pursley I."/>
            <person name="Horton D.L."/>
            <person name="Alikhan N.F."/>
            <person name="Baker D."/>
            <person name="Gharbi K."/>
            <person name="Hall N."/>
            <person name="Watson M."/>
            <person name="Adriaenssens E.M."/>
            <person name="Foster-Nyarko E."/>
            <person name="Jarju S."/>
            <person name="Secka A."/>
            <person name="Antonio M."/>
            <person name="Oren A."/>
            <person name="Chaudhuri R.R."/>
            <person name="La Ragione R."/>
            <person name="Hildebrand F."/>
            <person name="Pallen M.J."/>
        </authorList>
    </citation>
    <scope>NUCLEOTIDE SEQUENCE</scope>
    <source>
        <strain evidence="3">ChiW19-954</strain>
    </source>
</reference>
<comment type="caution">
    <text evidence="3">The sequence shown here is derived from an EMBL/GenBank/DDBJ whole genome shotgun (WGS) entry which is preliminary data.</text>
</comment>
<keyword evidence="2" id="KW-0732">Signal</keyword>
<dbReference type="EMBL" id="DWWO01000146">
    <property type="protein sequence ID" value="HJC35356.1"/>
    <property type="molecule type" value="Genomic_DNA"/>
</dbReference>
<proteinExistence type="predicted"/>